<evidence type="ECO:0000259" key="1">
    <source>
        <dbReference type="Pfam" id="PF12146"/>
    </source>
</evidence>
<dbReference type="InterPro" id="IPR029058">
    <property type="entry name" value="AB_hydrolase_fold"/>
</dbReference>
<evidence type="ECO:0000313" key="2">
    <source>
        <dbReference type="EMBL" id="PQD93997.1"/>
    </source>
</evidence>
<dbReference type="Proteomes" id="UP000239663">
    <property type="component" value="Unassembled WGS sequence"/>
</dbReference>
<dbReference type="FunFam" id="3.40.50.1820:FF:000154">
    <property type="entry name" value="Alpha/beta hydrolase"/>
    <property type="match status" value="1"/>
</dbReference>
<reference evidence="2 3" key="1">
    <citation type="submission" date="2017-12" db="EMBL/GenBank/DDBJ databases">
        <title>Taxonomic description and draft genome of Pradoshia cofamensis Gen. nov., sp. nov., a thermotolerant bacillale isolated from anterior gut of earthworm Eisenia fetida.</title>
        <authorList>
            <person name="Saha T."/>
            <person name="Chakraborty R."/>
        </authorList>
    </citation>
    <scope>NUCLEOTIDE SEQUENCE [LARGE SCALE GENOMIC DNA]</scope>
    <source>
        <strain evidence="2 3">EAG3</strain>
    </source>
</reference>
<evidence type="ECO:0000313" key="3">
    <source>
        <dbReference type="Proteomes" id="UP000239663"/>
    </source>
</evidence>
<keyword evidence="3" id="KW-1185">Reference proteome</keyword>
<dbReference type="SUPFAM" id="SSF53474">
    <property type="entry name" value="alpha/beta-Hydrolases"/>
    <property type="match status" value="1"/>
</dbReference>
<feature type="domain" description="Serine aminopeptidase S33" evidence="1">
    <location>
        <begin position="9"/>
        <end position="244"/>
    </location>
</feature>
<dbReference type="PRINTS" id="PR00111">
    <property type="entry name" value="ABHYDROLASE"/>
</dbReference>
<name>A0A2S7MW78_9BACI</name>
<dbReference type="AlphaFoldDB" id="A0A2S7MW78"/>
<dbReference type="InterPro" id="IPR022742">
    <property type="entry name" value="Hydrolase_4"/>
</dbReference>
<dbReference type="EMBL" id="PKOZ01000016">
    <property type="protein sequence ID" value="PQD93997.1"/>
    <property type="molecule type" value="Genomic_DNA"/>
</dbReference>
<dbReference type="Pfam" id="PF12146">
    <property type="entry name" value="Hydrolase_4"/>
    <property type="match status" value="1"/>
</dbReference>
<protein>
    <submittedName>
        <fullName evidence="2">Phospholipase</fullName>
    </submittedName>
</protein>
<dbReference type="RefSeq" id="WP_104850638.1">
    <property type="nucleotide sequence ID" value="NZ_PKOZ01000016.1"/>
</dbReference>
<dbReference type="InterPro" id="IPR051044">
    <property type="entry name" value="MAG_DAG_Lipase"/>
</dbReference>
<dbReference type="OrthoDB" id="9806902at2"/>
<sequence>MKKWETEGKAYGVIVIVHGAMEHSGRYNWLVQKWLSAGYHVIIGDLPGQGMTSRSNRGHIDSFDEYLDTVETWVNEAYTFGLPVFMLGHSMGGLIVVKMLQSSEFNLAGVILSSPCFGTLVNPPRLLNSLSHVLNLVYPSYRRSAGITIDMATRNKEVIEFDLNDSLYVTTVSIRWYRELVKAMNEAFDFDEDFPDIPFLVMQAGDDKIVDRNLVREWFNYCPSSEKHYKEWPKLYHEIFNEPEREDVFQYAKTFVEARLRNIGYII</sequence>
<organism evidence="2 3">
    <name type="scientific">Pradoshia eiseniae</name>
    <dbReference type="NCBI Taxonomy" id="2064768"/>
    <lineage>
        <taxon>Bacteria</taxon>
        <taxon>Bacillati</taxon>
        <taxon>Bacillota</taxon>
        <taxon>Bacilli</taxon>
        <taxon>Bacillales</taxon>
        <taxon>Bacillaceae</taxon>
        <taxon>Pradoshia</taxon>
    </lineage>
</organism>
<comment type="caution">
    <text evidence="2">The sequence shown here is derived from an EMBL/GenBank/DDBJ whole genome shotgun (WGS) entry which is preliminary data.</text>
</comment>
<accession>A0A2S7MW78</accession>
<gene>
    <name evidence="2" type="ORF">CYL18_16625</name>
</gene>
<dbReference type="InterPro" id="IPR000073">
    <property type="entry name" value="AB_hydrolase_1"/>
</dbReference>
<dbReference type="PANTHER" id="PTHR11614">
    <property type="entry name" value="PHOSPHOLIPASE-RELATED"/>
    <property type="match status" value="1"/>
</dbReference>
<proteinExistence type="predicted"/>
<dbReference type="Gene3D" id="3.40.50.1820">
    <property type="entry name" value="alpha/beta hydrolase"/>
    <property type="match status" value="1"/>
</dbReference>